<proteinExistence type="predicted"/>
<reference evidence="1" key="1">
    <citation type="submission" date="2023-10" db="EMBL/GenBank/DDBJ databases">
        <authorList>
            <person name="Chen Y."/>
            <person name="Shah S."/>
            <person name="Dougan E. K."/>
            <person name="Thang M."/>
            <person name="Chan C."/>
        </authorList>
    </citation>
    <scope>NUCLEOTIDE SEQUENCE [LARGE SCALE GENOMIC DNA]</scope>
</reference>
<dbReference type="EMBL" id="CAUYUJ010015539">
    <property type="protein sequence ID" value="CAK0855312.1"/>
    <property type="molecule type" value="Genomic_DNA"/>
</dbReference>
<organism evidence="1 2">
    <name type="scientific">Prorocentrum cordatum</name>
    <dbReference type="NCBI Taxonomy" id="2364126"/>
    <lineage>
        <taxon>Eukaryota</taxon>
        <taxon>Sar</taxon>
        <taxon>Alveolata</taxon>
        <taxon>Dinophyceae</taxon>
        <taxon>Prorocentrales</taxon>
        <taxon>Prorocentraceae</taxon>
        <taxon>Prorocentrum</taxon>
    </lineage>
</organism>
<gene>
    <name evidence="1" type="ORF">PCOR1329_LOCUS46089</name>
</gene>
<name>A0ABN9U846_9DINO</name>
<protein>
    <submittedName>
        <fullName evidence="1">Uncharacterized protein</fullName>
    </submittedName>
</protein>
<feature type="non-terminal residue" evidence="1">
    <location>
        <position position="1"/>
    </location>
</feature>
<evidence type="ECO:0000313" key="1">
    <source>
        <dbReference type="EMBL" id="CAK0855312.1"/>
    </source>
</evidence>
<sequence>DAGLVYRWGDVSETELDLVTQGLGKHCEIAAPGPDEKDDKIGFLLNRPATWEGGRLLRGCDPRRIELAFAELGLVGATPKSTRGAKVTKLERKAAKPLPPAAMSADRSAAARIGYISHAPAELNLTQLKHIGGGLVGTPRVALEFRAQARAEMATALEGTDYGGCPIMRRSSLGGVVLDGVNPLMAWSVAQAISPPSCGENELRGCVKACAEGFGVISGFGDLGEQKALRVGVDSSAALGVARRICLGKLKHIDARYLWAQHARNQNRLAVFKVLGASNGANPMTKYVDKSPPNYDM</sequence>
<accession>A0ABN9U846</accession>
<evidence type="ECO:0000313" key="2">
    <source>
        <dbReference type="Proteomes" id="UP001189429"/>
    </source>
</evidence>
<dbReference type="Proteomes" id="UP001189429">
    <property type="component" value="Unassembled WGS sequence"/>
</dbReference>
<keyword evidence="2" id="KW-1185">Reference proteome</keyword>
<comment type="caution">
    <text evidence="1">The sequence shown here is derived from an EMBL/GenBank/DDBJ whole genome shotgun (WGS) entry which is preliminary data.</text>
</comment>